<dbReference type="GO" id="GO:0003925">
    <property type="term" value="F:G protein activity"/>
    <property type="evidence" value="ECO:0007669"/>
    <property type="project" value="UniProtKB-EC"/>
</dbReference>
<dbReference type="GO" id="GO:0005525">
    <property type="term" value="F:GTP binding"/>
    <property type="evidence" value="ECO:0007669"/>
    <property type="project" value="InterPro"/>
</dbReference>
<evidence type="ECO:0000256" key="2">
    <source>
        <dbReference type="ARBA" id="ARBA00011984"/>
    </source>
</evidence>
<feature type="transmembrane region" description="Helical" evidence="5">
    <location>
        <begin position="69"/>
        <end position="88"/>
    </location>
</feature>
<comment type="catalytic activity">
    <reaction evidence="4">
        <text>GTP + H2O = GDP + phosphate + H(+)</text>
        <dbReference type="Rhea" id="RHEA:19669"/>
        <dbReference type="ChEBI" id="CHEBI:15377"/>
        <dbReference type="ChEBI" id="CHEBI:15378"/>
        <dbReference type="ChEBI" id="CHEBI:37565"/>
        <dbReference type="ChEBI" id="CHEBI:43474"/>
        <dbReference type="ChEBI" id="CHEBI:58189"/>
        <dbReference type="EC" id="3.6.5.2"/>
    </reaction>
</comment>
<name>A0A1I7WGF7_HETBA</name>
<keyword evidence="3" id="KW-0378">Hydrolase</keyword>
<dbReference type="Gene3D" id="3.40.50.300">
    <property type="entry name" value="P-loop containing nucleotide triphosphate hydrolases"/>
    <property type="match status" value="1"/>
</dbReference>
<evidence type="ECO:0000256" key="4">
    <source>
        <dbReference type="ARBA" id="ARBA00048098"/>
    </source>
</evidence>
<keyword evidence="5" id="KW-0812">Transmembrane</keyword>
<dbReference type="AlphaFoldDB" id="A0A1I7WGF7"/>
<dbReference type="SUPFAM" id="SSF52540">
    <property type="entry name" value="P-loop containing nucleoside triphosphate hydrolases"/>
    <property type="match status" value="1"/>
</dbReference>
<keyword evidence="5" id="KW-1133">Transmembrane helix</keyword>
<dbReference type="WBParaSite" id="Hba_04015">
    <property type="protein sequence ID" value="Hba_04015"/>
    <property type="gene ID" value="Hba_04015"/>
</dbReference>
<evidence type="ECO:0000256" key="1">
    <source>
        <dbReference type="ARBA" id="ARBA00008344"/>
    </source>
</evidence>
<dbReference type="PANTHER" id="PTHR45704">
    <property type="entry name" value="RAS-LIKE FAMILY MEMBER 11"/>
    <property type="match status" value="1"/>
</dbReference>
<reference evidence="7" key="1">
    <citation type="submission" date="2016-11" db="UniProtKB">
        <authorList>
            <consortium name="WormBaseParasite"/>
        </authorList>
    </citation>
    <scope>IDENTIFICATION</scope>
</reference>
<dbReference type="InterPro" id="IPR001806">
    <property type="entry name" value="Small_GTPase"/>
</dbReference>
<dbReference type="Proteomes" id="UP000095283">
    <property type="component" value="Unplaced"/>
</dbReference>
<organism evidence="6 7">
    <name type="scientific">Heterorhabditis bacteriophora</name>
    <name type="common">Entomopathogenic nematode worm</name>
    <dbReference type="NCBI Taxonomy" id="37862"/>
    <lineage>
        <taxon>Eukaryota</taxon>
        <taxon>Metazoa</taxon>
        <taxon>Ecdysozoa</taxon>
        <taxon>Nematoda</taxon>
        <taxon>Chromadorea</taxon>
        <taxon>Rhabditida</taxon>
        <taxon>Rhabditina</taxon>
        <taxon>Rhabditomorpha</taxon>
        <taxon>Strongyloidea</taxon>
        <taxon>Heterorhabditidae</taxon>
        <taxon>Heterorhabditis</taxon>
    </lineage>
</organism>
<dbReference type="InterPro" id="IPR027417">
    <property type="entry name" value="P-loop_NTPase"/>
</dbReference>
<evidence type="ECO:0000256" key="5">
    <source>
        <dbReference type="SAM" id="Phobius"/>
    </source>
</evidence>
<dbReference type="InterPro" id="IPR051065">
    <property type="entry name" value="Ras-related_GTPase"/>
</dbReference>
<proteinExistence type="inferred from homology"/>
<sequence length="181" mass="21378">MRPNAPLREVHVALVGMAGSGKSVSNIFFFLKFIFFKDTYCRQDSVAGQPLMVWLMDTVDDAGRDEMRWLAWADVFLVMYFFHYYYYYYLIVWHIYRYAENILERISKHEHLLCARDHKTILLGNKNDLERYRLVLTFLKADGEAMASKYKAHFAESTAAGDPRPFSQLLHTTFQVTYFIK</sequence>
<dbReference type="EC" id="3.6.5.2" evidence="2"/>
<evidence type="ECO:0000256" key="3">
    <source>
        <dbReference type="ARBA" id="ARBA00022801"/>
    </source>
</evidence>
<dbReference type="Pfam" id="PF00071">
    <property type="entry name" value="Ras"/>
    <property type="match status" value="1"/>
</dbReference>
<keyword evidence="6" id="KW-1185">Reference proteome</keyword>
<feature type="transmembrane region" description="Helical" evidence="5">
    <location>
        <begin position="12"/>
        <end position="35"/>
    </location>
</feature>
<evidence type="ECO:0000313" key="6">
    <source>
        <dbReference type="Proteomes" id="UP000095283"/>
    </source>
</evidence>
<protein>
    <recommendedName>
        <fullName evidence="2">small monomeric GTPase</fullName>
        <ecNumber evidence="2">3.6.5.2</ecNumber>
    </recommendedName>
</protein>
<keyword evidence="5" id="KW-0472">Membrane</keyword>
<comment type="similarity">
    <text evidence="1">Belongs to the small GTPase superfamily. Ras family.</text>
</comment>
<accession>A0A1I7WGF7</accession>
<evidence type="ECO:0000313" key="7">
    <source>
        <dbReference type="WBParaSite" id="Hba_04015"/>
    </source>
</evidence>